<dbReference type="STRING" id="177437.HRM2_26150"/>
<evidence type="ECO:0000313" key="4">
    <source>
        <dbReference type="EMBL" id="ACN17690.1"/>
    </source>
</evidence>
<feature type="domain" description="Zinc finger CHC2-type" evidence="1">
    <location>
        <begin position="11"/>
        <end position="93"/>
    </location>
</feature>
<dbReference type="AlphaFoldDB" id="C0QC38"/>
<dbReference type="InterPro" id="IPR002694">
    <property type="entry name" value="Znf_CHC2"/>
</dbReference>
<dbReference type="KEGG" id="dat:HRM2_39970"/>
<sequence>MPKKFSSQELFELRNFIPVEMLIREQLEMPSKISEGFFRFLCPICNEFQTAINPATNLARCFRCERNFNTIDLVMTVQRIGFKESVLFLKRLMGKVPDQNKDARQGLQNLVGGIGQTMPGGLG</sequence>
<dbReference type="EMBL" id="CP001087">
    <property type="protein sequence ID" value="ACN15709.1"/>
    <property type="molecule type" value="Genomic_DNA"/>
</dbReference>
<keyword evidence="3" id="KW-0808">Transferase</keyword>
<reference evidence="3" key="1">
    <citation type="submission" date="2008-05" db="EMBL/GenBank/DDBJ databases">
        <authorList>
            <person name="Strittmatter A."/>
            <person name="Liesegang H."/>
            <person name="Rabus R."/>
            <person name="Decker I."/>
            <person name="Amann J."/>
            <person name="Andres S."/>
            <person name="Henne A."/>
            <person name="Martinez-Arias R."/>
            <person name="Bartels D."/>
            <person name="Goesmann A."/>
            <person name="Krause L."/>
            <person name="Puehler A."/>
            <person name="Klenk H.-K."/>
            <person name="Richter M."/>
            <person name="Schueler M."/>
            <person name="Gloeckner F.O."/>
            <person name="Meyerdierks A."/>
            <person name="Widdel F."/>
            <person name="Gottschalk G."/>
            <person name="Amann R."/>
        </authorList>
    </citation>
    <scope>NUCLEOTIDE SEQUENCE</scope>
    <source>
        <strain>HRM2</strain>
    </source>
</reference>
<reference evidence="3 5" key="2">
    <citation type="journal article" date="2009" name="Environ. Microbiol.">
        <title>Genome sequence of Desulfobacterium autotrophicum HRM2, a marine sulfate reducer oxidizing organic carbon completely to carbon dioxide.</title>
        <authorList>
            <person name="Strittmatter A.W."/>
            <person name="Liesegang H."/>
            <person name="Rabus R."/>
            <person name="Decker I."/>
            <person name="Amann J."/>
            <person name="Andres S."/>
            <person name="Henne A."/>
            <person name="Fricke W.F."/>
            <person name="Martinez-Arias R."/>
            <person name="Bartels D."/>
            <person name="Goesmann A."/>
            <person name="Krause L."/>
            <person name="Puehler A."/>
            <person name="Klenk H.P."/>
            <person name="Richter M."/>
            <person name="Schuler M."/>
            <person name="Gloeckner F.O."/>
            <person name="Meyerdierks A."/>
            <person name="Gottschalk G."/>
            <person name="Amann R."/>
        </authorList>
    </citation>
    <scope>NUCLEOTIDE SEQUENCE [LARGE SCALE GENOMIC DNA]</scope>
    <source>
        <strain evidence="5">ATCC 43914 / DSM 3382 / HRM2</strain>
        <strain evidence="3">HRM2</strain>
    </source>
</reference>
<dbReference type="GO" id="GO:0008270">
    <property type="term" value="F:zinc ion binding"/>
    <property type="evidence" value="ECO:0007669"/>
    <property type="project" value="InterPro"/>
</dbReference>
<dbReference type="Gene3D" id="3.90.580.10">
    <property type="entry name" value="Zinc finger, CHC2-type domain"/>
    <property type="match status" value="1"/>
</dbReference>
<keyword evidence="5" id="KW-1185">Reference proteome</keyword>
<gene>
    <name evidence="3" type="primary">dnaG11</name>
    <name evidence="4" type="synonym">dnaG6</name>
    <name evidence="2" type="synonym">dnaG8</name>
    <name evidence="2" type="ordered locus">HRM2_26150</name>
    <name evidence="3" type="ordered locus">HRM2_39970</name>
    <name evidence="4" type="ordered locus">HRM2_46340</name>
</gene>
<dbReference type="RefSeq" id="WP_015904473.1">
    <property type="nucleotide sequence ID" value="NC_012108.1"/>
</dbReference>
<evidence type="ECO:0000313" key="2">
    <source>
        <dbReference type="EMBL" id="ACN15709.1"/>
    </source>
</evidence>
<dbReference type="EMBL" id="CP001087">
    <property type="protein sequence ID" value="ACN17690.1"/>
    <property type="molecule type" value="Genomic_DNA"/>
</dbReference>
<dbReference type="EC" id="2.7.7.-" evidence="2 3"/>
<dbReference type="GO" id="GO:0003677">
    <property type="term" value="F:DNA binding"/>
    <property type="evidence" value="ECO:0007669"/>
    <property type="project" value="InterPro"/>
</dbReference>
<evidence type="ECO:0000259" key="1">
    <source>
        <dbReference type="Pfam" id="PF01807"/>
    </source>
</evidence>
<dbReference type="HOGENOM" id="CLU_2011546_0_0_7"/>
<dbReference type="InterPro" id="IPR036977">
    <property type="entry name" value="DNA_primase_Znf_CHC2"/>
</dbReference>
<dbReference type="GO" id="GO:0003899">
    <property type="term" value="F:DNA-directed RNA polymerase activity"/>
    <property type="evidence" value="ECO:0007669"/>
    <property type="project" value="InterPro"/>
</dbReference>
<keyword evidence="3" id="KW-0548">Nucleotidyltransferase</keyword>
<dbReference type="EMBL" id="CP001087">
    <property type="protein sequence ID" value="ACN17055.1"/>
    <property type="molecule type" value="Genomic_DNA"/>
</dbReference>
<proteinExistence type="predicted"/>
<dbReference type="OrthoDB" id="5422122at2"/>
<protein>
    <submittedName>
        <fullName evidence="3">DnaG11</fullName>
        <ecNumber evidence="2 3">2.7.7.-</ecNumber>
    </submittedName>
    <submittedName>
        <fullName evidence="4">DnaG6</fullName>
    </submittedName>
    <submittedName>
        <fullName evidence="2">DnaG8</fullName>
    </submittedName>
</protein>
<evidence type="ECO:0000313" key="3">
    <source>
        <dbReference type="EMBL" id="ACN17055.1"/>
    </source>
</evidence>
<name>C0QC38_DESAH</name>
<dbReference type="KEGG" id="dat:HRM2_46340"/>
<accession>C0QC38</accession>
<dbReference type="GO" id="GO:0006260">
    <property type="term" value="P:DNA replication"/>
    <property type="evidence" value="ECO:0007669"/>
    <property type="project" value="InterPro"/>
</dbReference>
<dbReference type="Pfam" id="PF01807">
    <property type="entry name" value="Zn_ribbon_DnaG"/>
    <property type="match status" value="1"/>
</dbReference>
<organism evidence="3 5">
    <name type="scientific">Desulforapulum autotrophicum (strain ATCC 43914 / DSM 3382 / VKM B-1955 / HRM2)</name>
    <name type="common">Desulfobacterium autotrophicum</name>
    <dbReference type="NCBI Taxonomy" id="177437"/>
    <lineage>
        <taxon>Bacteria</taxon>
        <taxon>Pseudomonadati</taxon>
        <taxon>Thermodesulfobacteriota</taxon>
        <taxon>Desulfobacteria</taxon>
        <taxon>Desulfobacterales</taxon>
        <taxon>Desulfobacteraceae</taxon>
        <taxon>Desulforapulum</taxon>
    </lineage>
</organism>
<dbReference type="SUPFAM" id="SSF57783">
    <property type="entry name" value="Zinc beta-ribbon"/>
    <property type="match status" value="1"/>
</dbReference>
<evidence type="ECO:0000313" key="5">
    <source>
        <dbReference type="Proteomes" id="UP000000442"/>
    </source>
</evidence>
<dbReference type="eggNOG" id="COG0358">
    <property type="taxonomic scope" value="Bacteria"/>
</dbReference>
<dbReference type="KEGG" id="dat:HRM2_26150"/>
<dbReference type="Proteomes" id="UP000000442">
    <property type="component" value="Chromosome"/>
</dbReference>